<reference evidence="8 9" key="1">
    <citation type="submission" date="2016-10" db="EMBL/GenBank/DDBJ databases">
        <authorList>
            <person name="de Groot N.N."/>
        </authorList>
    </citation>
    <scope>NUCLEOTIDE SEQUENCE [LARGE SCALE GENOMIC DNA]</scope>
    <source>
        <strain evidence="8 9">DSM 15827</strain>
    </source>
</reference>
<gene>
    <name evidence="8" type="ORF">SAMN05421767_1388</name>
</gene>
<proteinExistence type="predicted"/>
<feature type="transmembrane region" description="Helical" evidence="5">
    <location>
        <begin position="220"/>
        <end position="236"/>
    </location>
</feature>
<evidence type="ECO:0000256" key="4">
    <source>
        <dbReference type="ARBA" id="ARBA00023136"/>
    </source>
</evidence>
<evidence type="ECO:0000259" key="7">
    <source>
        <dbReference type="Pfam" id="PF04991"/>
    </source>
</evidence>
<dbReference type="STRING" id="137733.SAMN05421767_1388"/>
<dbReference type="AlphaFoldDB" id="A0A1H9NDY3"/>
<feature type="transmembrane region" description="Helical" evidence="5">
    <location>
        <begin position="427"/>
        <end position="444"/>
    </location>
</feature>
<feature type="transmembrane region" description="Helical" evidence="5">
    <location>
        <begin position="94"/>
        <end position="111"/>
    </location>
</feature>
<sequence>MTKAKELIFQMEFYIKCLFIILSIFSMSKILYSTLGIFYKLATAAVFVIVMLAVFMNLKKSDGYRRYLIVTMGIIASQLITAIVNYQYNFTGNIIEIIFMCSYMWLLVPLNKKTIDKIMMFTAYCTQVASFLLFVFTLVMVIFRLTIYWQPSGLSSTVYFGLVDGRIWGFVNPNSTSILAYASILLGLVLIFKQMKYAKFIKYNIICQIINIAFQQSRGAMISSVVMIALYVVFIHKDLSIIKKIKRIVLLTGVFVVAMVGINSIVSSYLQLGTSETITIDYTDSKLNFTEKKESSKKEELTVRISESTSSGRMYIWENGLVMGLEKPVFGYGTRNLQSHYNDFFNKYTIENSLIGGNFHNIFLTLFVASGALGLVAFTITIVYVSVEFLKFLWINVEKEKSLYMILFFGILTGQLFESIIFYSTNFINILFWMVVVYGVSLCNEYKNSPQCQMCEITDIEELQRMELAILDYIHEICEKEGIQYFLSYGTLIGAVRHKGFIPWDDDIDIWLFRDQYEKLQSYLLEHDNEKFGLKSYHNDPSYMYPFMKIIDKDTYLLENGIRLDSKLGVYIDIFPIDGHIEDKEFEQEMSTLIKKSQLCSYSFEGVKAEGKPLENIMRYGALAAYSLKDVHSYVKAIDELAKTRKIDGEYCDFLMYKSMKKPTIKTEWFKEAIDWEFCGKYYKIPIGYDQILRADYGDYMQLPPVDKQVSHHNFKAWELKK</sequence>
<dbReference type="GO" id="GO:0016740">
    <property type="term" value="F:transferase activity"/>
    <property type="evidence" value="ECO:0007669"/>
    <property type="project" value="UniProtKB-KW"/>
</dbReference>
<keyword evidence="2 5" id="KW-0812">Transmembrane</keyword>
<dbReference type="Proteomes" id="UP000198556">
    <property type="component" value="Unassembled WGS sequence"/>
</dbReference>
<dbReference type="InterPro" id="IPR052942">
    <property type="entry name" value="LPS_cholinephosphotransferase"/>
</dbReference>
<dbReference type="InterPro" id="IPR007074">
    <property type="entry name" value="LicD/FKTN/FKRP_NTP_transf"/>
</dbReference>
<dbReference type="Pfam" id="PF04932">
    <property type="entry name" value="Wzy_C"/>
    <property type="match status" value="1"/>
</dbReference>
<dbReference type="GO" id="GO:0016020">
    <property type="term" value="C:membrane"/>
    <property type="evidence" value="ECO:0007669"/>
    <property type="project" value="UniProtKB-SubCell"/>
</dbReference>
<evidence type="ECO:0000256" key="2">
    <source>
        <dbReference type="ARBA" id="ARBA00022692"/>
    </source>
</evidence>
<feature type="transmembrane region" description="Helical" evidence="5">
    <location>
        <begin position="12"/>
        <end position="31"/>
    </location>
</feature>
<dbReference type="PANTHER" id="PTHR43404">
    <property type="entry name" value="LIPOPOLYSACCHARIDE CHOLINEPHOSPHOTRANSFERASE LICD"/>
    <property type="match status" value="1"/>
</dbReference>
<keyword evidence="4 5" id="KW-0472">Membrane</keyword>
<evidence type="ECO:0000256" key="1">
    <source>
        <dbReference type="ARBA" id="ARBA00004141"/>
    </source>
</evidence>
<keyword evidence="3 5" id="KW-1133">Transmembrane helix</keyword>
<dbReference type="InterPro" id="IPR007016">
    <property type="entry name" value="O-antigen_ligase-rel_domated"/>
</dbReference>
<feature type="transmembrane region" description="Helical" evidence="5">
    <location>
        <begin position="248"/>
        <end position="266"/>
    </location>
</feature>
<keyword evidence="8" id="KW-0808">Transferase</keyword>
<organism evidence="8 9">
    <name type="scientific">Granulicatella balaenopterae</name>
    <dbReference type="NCBI Taxonomy" id="137733"/>
    <lineage>
        <taxon>Bacteria</taxon>
        <taxon>Bacillati</taxon>
        <taxon>Bacillota</taxon>
        <taxon>Bacilli</taxon>
        <taxon>Lactobacillales</taxon>
        <taxon>Carnobacteriaceae</taxon>
        <taxon>Granulicatella</taxon>
    </lineage>
</organism>
<protein>
    <submittedName>
        <fullName evidence="8">Lipopolysaccharide cholinephosphotransferase</fullName>
    </submittedName>
</protein>
<dbReference type="PANTHER" id="PTHR43404:SF2">
    <property type="entry name" value="LIPOPOLYSACCHARIDE CHOLINEPHOSPHOTRANSFERASE LICD"/>
    <property type="match status" value="1"/>
</dbReference>
<dbReference type="EMBL" id="FOGF01000038">
    <property type="protein sequence ID" value="SER34204.1"/>
    <property type="molecule type" value="Genomic_DNA"/>
</dbReference>
<evidence type="ECO:0000256" key="3">
    <source>
        <dbReference type="ARBA" id="ARBA00022989"/>
    </source>
</evidence>
<dbReference type="Pfam" id="PF04991">
    <property type="entry name" value="LicD"/>
    <property type="match status" value="1"/>
</dbReference>
<evidence type="ECO:0000313" key="9">
    <source>
        <dbReference type="Proteomes" id="UP000198556"/>
    </source>
</evidence>
<evidence type="ECO:0000259" key="6">
    <source>
        <dbReference type="Pfam" id="PF04932"/>
    </source>
</evidence>
<feature type="domain" description="O-antigen ligase-related" evidence="6">
    <location>
        <begin position="205"/>
        <end position="378"/>
    </location>
</feature>
<name>A0A1H9NDY3_9LACT</name>
<keyword evidence="9" id="KW-1185">Reference proteome</keyword>
<feature type="transmembrane region" description="Helical" evidence="5">
    <location>
        <begin position="67"/>
        <end position="88"/>
    </location>
</feature>
<feature type="transmembrane region" description="Helical" evidence="5">
    <location>
        <begin position="167"/>
        <end position="190"/>
    </location>
</feature>
<comment type="subcellular location">
    <subcellularLocation>
        <location evidence="1">Membrane</location>
        <topology evidence="1">Multi-pass membrane protein</topology>
    </subcellularLocation>
</comment>
<feature type="transmembrane region" description="Helical" evidence="5">
    <location>
        <begin position="362"/>
        <end position="390"/>
    </location>
</feature>
<feature type="transmembrane region" description="Helical" evidence="5">
    <location>
        <begin position="37"/>
        <end position="55"/>
    </location>
</feature>
<evidence type="ECO:0000256" key="5">
    <source>
        <dbReference type="SAM" id="Phobius"/>
    </source>
</evidence>
<accession>A0A1H9NDY3</accession>
<feature type="domain" description="LicD/FKTN/FKRP nucleotidyltransferase" evidence="7">
    <location>
        <begin position="478"/>
        <end position="698"/>
    </location>
</feature>
<feature type="transmembrane region" description="Helical" evidence="5">
    <location>
        <begin position="123"/>
        <end position="147"/>
    </location>
</feature>
<dbReference type="GO" id="GO:0009100">
    <property type="term" value="P:glycoprotein metabolic process"/>
    <property type="evidence" value="ECO:0007669"/>
    <property type="project" value="UniProtKB-ARBA"/>
</dbReference>
<evidence type="ECO:0000313" key="8">
    <source>
        <dbReference type="EMBL" id="SER34204.1"/>
    </source>
</evidence>